<dbReference type="VEuPathDB" id="FungiDB:PABG_05564"/>
<organism evidence="2 3">
    <name type="scientific">Paracoccidioides brasiliensis</name>
    <dbReference type="NCBI Taxonomy" id="121759"/>
    <lineage>
        <taxon>Eukaryota</taxon>
        <taxon>Fungi</taxon>
        <taxon>Dikarya</taxon>
        <taxon>Ascomycota</taxon>
        <taxon>Pezizomycotina</taxon>
        <taxon>Eurotiomycetes</taxon>
        <taxon>Eurotiomycetidae</taxon>
        <taxon>Onygenales</taxon>
        <taxon>Ajellomycetaceae</taxon>
        <taxon>Paracoccidioides</taxon>
    </lineage>
</organism>
<dbReference type="VEuPathDB" id="FungiDB:PADG_05880"/>
<dbReference type="SUPFAM" id="SSF117782">
    <property type="entry name" value="YbjQ-like"/>
    <property type="match status" value="1"/>
</dbReference>
<dbReference type="InterPro" id="IPR035439">
    <property type="entry name" value="UPF0145_dom_sf"/>
</dbReference>
<dbReference type="PANTHER" id="PTHR34068:SF2">
    <property type="entry name" value="UPF0145 PROTEIN SCO3412"/>
    <property type="match status" value="1"/>
</dbReference>
<dbReference type="EMBL" id="LZYO01000293">
    <property type="protein sequence ID" value="ODH20119.1"/>
    <property type="molecule type" value="Genomic_DNA"/>
</dbReference>
<dbReference type="PANTHER" id="PTHR34068">
    <property type="entry name" value="UPF0145 PROTEIN YBJQ"/>
    <property type="match status" value="1"/>
</dbReference>
<dbReference type="Proteomes" id="UP000242814">
    <property type="component" value="Unassembled WGS sequence"/>
</dbReference>
<dbReference type="Gene3D" id="3.30.110.70">
    <property type="entry name" value="Hypothetical protein apc22750. Chain B"/>
    <property type="match status" value="1"/>
</dbReference>
<evidence type="ECO:0000313" key="2">
    <source>
        <dbReference type="EMBL" id="ODH20119.1"/>
    </source>
</evidence>
<accession>A0A1D2J8S2</accession>
<reference evidence="2 3" key="1">
    <citation type="submission" date="2016-06" db="EMBL/GenBank/DDBJ databases">
        <authorList>
            <person name="Kjaerup R.B."/>
            <person name="Dalgaard T.S."/>
            <person name="Juul-Madsen H.R."/>
        </authorList>
    </citation>
    <scope>NUCLEOTIDE SEQUENCE [LARGE SCALE GENOMIC DNA]</scope>
    <source>
        <strain evidence="2 3">Pb300</strain>
    </source>
</reference>
<evidence type="ECO:0000256" key="1">
    <source>
        <dbReference type="ARBA" id="ARBA00010751"/>
    </source>
</evidence>
<comment type="similarity">
    <text evidence="1">Belongs to the UPF0145 family.</text>
</comment>
<comment type="caution">
    <text evidence="2">The sequence shown here is derived from an EMBL/GenBank/DDBJ whole genome shotgun (WGS) entry which is preliminary data.</text>
</comment>
<protein>
    <submittedName>
        <fullName evidence="2">Uncharacterized protein</fullName>
    </submittedName>
</protein>
<name>A0A1D2J8S2_PARBR</name>
<proteinExistence type="inferred from homology"/>
<sequence length="158" mass="16286">MTPDTPAAAAASAAAASAAQTCLHGLDVSAFTDSDGVITTTMNDLPGYRVVHVLGAVYGLTVQSRNWAASMGMVLKSIAGGELPMFTTMLYRARNESVGRMVGECLHKGGNAIIALRFDTSDLGGFLQLLRARLPELAASSNRATGNPGSDTINSPGS</sequence>
<dbReference type="Pfam" id="PF01906">
    <property type="entry name" value="YbjQ_1"/>
    <property type="match status" value="1"/>
</dbReference>
<gene>
    <name evidence="2" type="ORF">ACO22_05970</name>
</gene>
<dbReference type="AlphaFoldDB" id="A0A1D2J8S2"/>
<dbReference type="InterPro" id="IPR002765">
    <property type="entry name" value="UPF0145_YbjQ-like"/>
</dbReference>
<evidence type="ECO:0000313" key="3">
    <source>
        <dbReference type="Proteomes" id="UP000242814"/>
    </source>
</evidence>